<evidence type="ECO:0000256" key="1">
    <source>
        <dbReference type="ARBA" id="ARBA00023015"/>
    </source>
</evidence>
<dbReference type="InterPro" id="IPR000524">
    <property type="entry name" value="Tscrpt_reg_HTH_GntR"/>
</dbReference>
<keyword evidence="2" id="KW-0238">DNA-binding</keyword>
<dbReference type="Gene3D" id="1.20.120.530">
    <property type="entry name" value="GntR ligand-binding domain-like"/>
    <property type="match status" value="1"/>
</dbReference>
<dbReference type="InterPro" id="IPR011711">
    <property type="entry name" value="GntR_C"/>
</dbReference>
<dbReference type="RefSeq" id="WP_243917955.1">
    <property type="nucleotide sequence ID" value="NZ_JALHLG010000003.1"/>
</dbReference>
<evidence type="ECO:0000256" key="2">
    <source>
        <dbReference type="ARBA" id="ARBA00023125"/>
    </source>
</evidence>
<evidence type="ECO:0000313" key="7">
    <source>
        <dbReference type="Proteomes" id="UP001202281"/>
    </source>
</evidence>
<evidence type="ECO:0000259" key="5">
    <source>
        <dbReference type="PROSITE" id="PS50949"/>
    </source>
</evidence>
<dbReference type="CDD" id="cd07377">
    <property type="entry name" value="WHTH_GntR"/>
    <property type="match status" value="1"/>
</dbReference>
<reference evidence="6 7" key="1">
    <citation type="submission" date="2022-04" db="EMBL/GenBank/DDBJ databases">
        <title>Identification of a novel bacterium isolated from mangrove sediments.</title>
        <authorList>
            <person name="Pan X."/>
        </authorList>
    </citation>
    <scope>NUCLEOTIDE SEQUENCE [LARGE SCALE GENOMIC DNA]</scope>
    <source>
        <strain evidence="6 7">B2638</strain>
    </source>
</reference>
<dbReference type="Proteomes" id="UP001202281">
    <property type="component" value="Unassembled WGS sequence"/>
</dbReference>
<keyword evidence="7" id="KW-1185">Reference proteome</keyword>
<feature type="domain" description="HTH gntR-type" evidence="5">
    <location>
        <begin position="25"/>
        <end position="93"/>
    </location>
</feature>
<accession>A0ABT0BM21</accession>
<dbReference type="Pfam" id="PF00392">
    <property type="entry name" value="GntR"/>
    <property type="match status" value="1"/>
</dbReference>
<dbReference type="SMART" id="SM00895">
    <property type="entry name" value="FCD"/>
    <property type="match status" value="1"/>
</dbReference>
<comment type="caution">
    <text evidence="6">The sequence shown here is derived from an EMBL/GenBank/DDBJ whole genome shotgun (WGS) entry which is preliminary data.</text>
</comment>
<dbReference type="InterPro" id="IPR008920">
    <property type="entry name" value="TF_FadR/GntR_C"/>
</dbReference>
<dbReference type="PANTHER" id="PTHR43537:SF5">
    <property type="entry name" value="UXU OPERON TRANSCRIPTIONAL REGULATOR"/>
    <property type="match status" value="1"/>
</dbReference>
<evidence type="ECO:0000256" key="3">
    <source>
        <dbReference type="ARBA" id="ARBA00023163"/>
    </source>
</evidence>
<dbReference type="Gene3D" id="1.10.10.10">
    <property type="entry name" value="Winged helix-like DNA-binding domain superfamily/Winged helix DNA-binding domain"/>
    <property type="match status" value="1"/>
</dbReference>
<feature type="coiled-coil region" evidence="4">
    <location>
        <begin position="126"/>
        <end position="156"/>
    </location>
</feature>
<keyword evidence="1" id="KW-0805">Transcription regulation</keyword>
<dbReference type="InterPro" id="IPR036388">
    <property type="entry name" value="WH-like_DNA-bd_sf"/>
</dbReference>
<name>A0ABT0BM21_9SPHN</name>
<dbReference type="SUPFAM" id="SSF48008">
    <property type="entry name" value="GntR ligand-binding domain-like"/>
    <property type="match status" value="1"/>
</dbReference>
<organism evidence="6 7">
    <name type="scientific">Novosphingobium beihaiensis</name>
    <dbReference type="NCBI Taxonomy" id="2930389"/>
    <lineage>
        <taxon>Bacteria</taxon>
        <taxon>Pseudomonadati</taxon>
        <taxon>Pseudomonadota</taxon>
        <taxon>Alphaproteobacteria</taxon>
        <taxon>Sphingomonadales</taxon>
        <taxon>Sphingomonadaceae</taxon>
        <taxon>Novosphingobium</taxon>
    </lineage>
</organism>
<dbReference type="Pfam" id="PF07729">
    <property type="entry name" value="FCD"/>
    <property type="match status" value="1"/>
</dbReference>
<gene>
    <name evidence="6" type="ORF">MTR66_03515</name>
</gene>
<sequence length="268" mass="29742">MLMKKTERALPRANPELSAIGADESRLYKRVAAALIEDLQSGKFAIGDKMPAERDLAVRMKVSRPVVREAMLALEVLGLIEVRLGAGTFVIRLPGESDEPRFSVSPFELLEARLVFEGEAAALAAVHITDEEIARLEQLVAAIREQNEEHIAEENADMAFHMAIARATRNAAVEKTVEDLWLQRWNSAECTLLLEQARTANVLPVVDEHTAIVEALRSRDPKAARTAMRGHLEAVIKHLLFAVEEKALAEARKSVDSQRQRFGVVARI</sequence>
<evidence type="ECO:0000313" key="6">
    <source>
        <dbReference type="EMBL" id="MCJ2185881.1"/>
    </source>
</evidence>
<keyword evidence="3" id="KW-0804">Transcription</keyword>
<dbReference type="SMART" id="SM00345">
    <property type="entry name" value="HTH_GNTR"/>
    <property type="match status" value="1"/>
</dbReference>
<dbReference type="PANTHER" id="PTHR43537">
    <property type="entry name" value="TRANSCRIPTIONAL REGULATOR, GNTR FAMILY"/>
    <property type="match status" value="1"/>
</dbReference>
<dbReference type="EMBL" id="JALHLG010000003">
    <property type="protein sequence ID" value="MCJ2185881.1"/>
    <property type="molecule type" value="Genomic_DNA"/>
</dbReference>
<protein>
    <submittedName>
        <fullName evidence="6">FadR family transcriptional regulator</fullName>
    </submittedName>
</protein>
<dbReference type="PRINTS" id="PR00035">
    <property type="entry name" value="HTHGNTR"/>
</dbReference>
<dbReference type="InterPro" id="IPR036390">
    <property type="entry name" value="WH_DNA-bd_sf"/>
</dbReference>
<evidence type="ECO:0000256" key="4">
    <source>
        <dbReference type="SAM" id="Coils"/>
    </source>
</evidence>
<dbReference type="PROSITE" id="PS50949">
    <property type="entry name" value="HTH_GNTR"/>
    <property type="match status" value="1"/>
</dbReference>
<dbReference type="SUPFAM" id="SSF46785">
    <property type="entry name" value="Winged helix' DNA-binding domain"/>
    <property type="match status" value="1"/>
</dbReference>
<keyword evidence="4" id="KW-0175">Coiled coil</keyword>
<proteinExistence type="predicted"/>